<feature type="transmembrane region" description="Helical" evidence="2">
    <location>
        <begin position="224"/>
        <end position="246"/>
    </location>
</feature>
<keyword evidence="2" id="KW-0472">Membrane</keyword>
<feature type="transmembrane region" description="Helical" evidence="2">
    <location>
        <begin position="374"/>
        <end position="394"/>
    </location>
</feature>
<feature type="transmembrane region" description="Helical" evidence="2">
    <location>
        <begin position="406"/>
        <end position="426"/>
    </location>
</feature>
<feature type="region of interest" description="Disordered" evidence="1">
    <location>
        <begin position="434"/>
        <end position="466"/>
    </location>
</feature>
<dbReference type="Pfam" id="PF05940">
    <property type="entry name" value="NnrS"/>
    <property type="match status" value="1"/>
</dbReference>
<feature type="transmembrane region" description="Helical" evidence="2">
    <location>
        <begin position="342"/>
        <end position="362"/>
    </location>
</feature>
<proteinExistence type="predicted"/>
<evidence type="ECO:0000313" key="4">
    <source>
        <dbReference type="Proteomes" id="UP000247780"/>
    </source>
</evidence>
<evidence type="ECO:0000313" key="3">
    <source>
        <dbReference type="EMBL" id="PXV80729.1"/>
    </source>
</evidence>
<organism evidence="3 4">
    <name type="scientific">Nitrosomonas eutropha</name>
    <dbReference type="NCBI Taxonomy" id="916"/>
    <lineage>
        <taxon>Bacteria</taxon>
        <taxon>Pseudomonadati</taxon>
        <taxon>Pseudomonadota</taxon>
        <taxon>Betaproteobacteria</taxon>
        <taxon>Nitrosomonadales</taxon>
        <taxon>Nitrosomonadaceae</taxon>
        <taxon>Nitrosomonas</taxon>
    </lineage>
</organism>
<feature type="transmembrane region" description="Helical" evidence="2">
    <location>
        <begin position="110"/>
        <end position="128"/>
    </location>
</feature>
<evidence type="ECO:0000256" key="2">
    <source>
        <dbReference type="SAM" id="Phobius"/>
    </source>
</evidence>
<feature type="transmembrane region" description="Helical" evidence="2">
    <location>
        <begin position="191"/>
        <end position="212"/>
    </location>
</feature>
<dbReference type="EMBL" id="QICQ01000014">
    <property type="protein sequence ID" value="PXV80729.1"/>
    <property type="molecule type" value="Genomic_DNA"/>
</dbReference>
<feature type="transmembrane region" description="Helical" evidence="2">
    <location>
        <begin position="135"/>
        <end position="155"/>
    </location>
</feature>
<feature type="transmembrane region" description="Helical" evidence="2">
    <location>
        <begin position="75"/>
        <end position="98"/>
    </location>
</feature>
<feature type="compositionally biased region" description="Polar residues" evidence="1">
    <location>
        <begin position="457"/>
        <end position="466"/>
    </location>
</feature>
<keyword evidence="2" id="KW-1133">Transmembrane helix</keyword>
<reference evidence="3 4" key="1">
    <citation type="submission" date="2018-04" db="EMBL/GenBank/DDBJ databases">
        <title>Active sludge and wastewater microbial communities from Klosterneuburg, Austria.</title>
        <authorList>
            <person name="Wagner M."/>
        </authorList>
    </citation>
    <scope>NUCLEOTIDE SEQUENCE [LARGE SCALE GENOMIC DNA]</scope>
    <source>
        <strain evidence="3 4">Nm 57</strain>
    </source>
</reference>
<name>A0ABX5M7U1_9PROT</name>
<feature type="transmembrane region" description="Helical" evidence="2">
    <location>
        <begin position="311"/>
        <end position="330"/>
    </location>
</feature>
<sequence>MCLLAAGSLRREHITTETQPIHHLSTTQAPLPFVVFYFLQTGLQQPANIKMNSAQSGNLFSRFFPGETKAYAHQWFFTAACLHAILIIPLTILARYSYGPVILVMPAGHAFEMLFGLAPALIAGYLLGPMPARRLVWFLGFWLLARVADLIAPFAWPTLAFNALFAILLARQLLPRLWAAKKWRNRSLVPLLGLICALTTVILLAGRLDAYLLHRYLINESLQLFALLMLFIGGRMLAPAAAGEFYRQGMELTARVQPNIEAGLILTIAAAYILAPIAASLSGVLLISSGMLAGIRLFRWQLWHCRARPDLLCLGLGYGWLALGLILLGWTKLNSGNHFSTAVHAITVGALGTLATNVIVRVTLLHIKQYPSRITFIVVMTGFMSIAAITRMVADFSSYREILLTVAASTWSIAFLFALYIVLAGFTAPRIKPARTPPADDTSKTLRSALSDEQRNTTKTNTHTSS</sequence>
<dbReference type="RefSeq" id="WP_258332776.1">
    <property type="nucleotide sequence ID" value="NZ_QICQ01000014.1"/>
</dbReference>
<dbReference type="InterPro" id="IPR010266">
    <property type="entry name" value="NnrS"/>
</dbReference>
<dbReference type="Proteomes" id="UP000247780">
    <property type="component" value="Unassembled WGS sequence"/>
</dbReference>
<keyword evidence="4" id="KW-1185">Reference proteome</keyword>
<evidence type="ECO:0000256" key="1">
    <source>
        <dbReference type="SAM" id="MobiDB-lite"/>
    </source>
</evidence>
<comment type="caution">
    <text evidence="3">The sequence shown here is derived from an EMBL/GenBank/DDBJ whole genome shotgun (WGS) entry which is preliminary data.</text>
</comment>
<gene>
    <name evidence="3" type="ORF">C8R14_11462</name>
</gene>
<keyword evidence="2" id="KW-0812">Transmembrane</keyword>
<accession>A0ABX5M7U1</accession>
<protein>
    <submittedName>
        <fullName evidence="3">Uncharacterized protein involved in response to NO</fullName>
    </submittedName>
</protein>